<evidence type="ECO:0000313" key="2">
    <source>
        <dbReference type="Proteomes" id="UP001153678"/>
    </source>
</evidence>
<reference evidence="1" key="1">
    <citation type="submission" date="2022-08" db="EMBL/GenBank/DDBJ databases">
        <authorList>
            <person name="Kallberg Y."/>
            <person name="Tangrot J."/>
            <person name="Rosling A."/>
        </authorList>
    </citation>
    <scope>NUCLEOTIDE SEQUENCE</scope>
    <source>
        <strain evidence="1">Wild A</strain>
    </source>
</reference>
<name>A0A9W4X3C0_9GLOM</name>
<protein>
    <submittedName>
        <fullName evidence="1">13380_t:CDS:1</fullName>
    </submittedName>
</protein>
<accession>A0A9W4X3C0</accession>
<comment type="caution">
    <text evidence="1">The sequence shown here is derived from an EMBL/GenBank/DDBJ whole genome shotgun (WGS) entry which is preliminary data.</text>
</comment>
<sequence length="82" mass="9816">WNKQRWHVILSVNKWLGLKKLRCRISRYVYSQGELIFNGHAKTDFDERDWQIMFVLSNGKDPLLVIDNILDGTYDDEITEFL</sequence>
<dbReference type="EMBL" id="CAMKVN010020003">
    <property type="protein sequence ID" value="CAI2198983.1"/>
    <property type="molecule type" value="Genomic_DNA"/>
</dbReference>
<feature type="non-terminal residue" evidence="1">
    <location>
        <position position="1"/>
    </location>
</feature>
<proteinExistence type="predicted"/>
<keyword evidence="2" id="KW-1185">Reference proteome</keyword>
<organism evidence="1 2">
    <name type="scientific">Funneliformis geosporum</name>
    <dbReference type="NCBI Taxonomy" id="1117311"/>
    <lineage>
        <taxon>Eukaryota</taxon>
        <taxon>Fungi</taxon>
        <taxon>Fungi incertae sedis</taxon>
        <taxon>Mucoromycota</taxon>
        <taxon>Glomeromycotina</taxon>
        <taxon>Glomeromycetes</taxon>
        <taxon>Glomerales</taxon>
        <taxon>Glomeraceae</taxon>
        <taxon>Funneliformis</taxon>
    </lineage>
</organism>
<dbReference type="OrthoDB" id="2325218at2759"/>
<dbReference type="Proteomes" id="UP001153678">
    <property type="component" value="Unassembled WGS sequence"/>
</dbReference>
<dbReference type="AlphaFoldDB" id="A0A9W4X3C0"/>
<evidence type="ECO:0000313" key="1">
    <source>
        <dbReference type="EMBL" id="CAI2198983.1"/>
    </source>
</evidence>
<gene>
    <name evidence="1" type="ORF">FWILDA_LOCUS18845</name>
</gene>